<comment type="caution">
    <text evidence="4">The sequence shown here is derived from an EMBL/GenBank/DDBJ whole genome shotgun (WGS) entry which is preliminary data.</text>
</comment>
<evidence type="ECO:0000259" key="2">
    <source>
        <dbReference type="Pfam" id="PF01471"/>
    </source>
</evidence>
<dbReference type="InterPro" id="IPR031304">
    <property type="entry name" value="SLT_2"/>
</dbReference>
<accession>A0ABT0DA08</accession>
<dbReference type="Proteomes" id="UP001203284">
    <property type="component" value="Unassembled WGS sequence"/>
</dbReference>
<evidence type="ECO:0000259" key="3">
    <source>
        <dbReference type="Pfam" id="PF13406"/>
    </source>
</evidence>
<dbReference type="RefSeq" id="WP_247028204.1">
    <property type="nucleotide sequence ID" value="NZ_JALKCH010000004.1"/>
</dbReference>
<dbReference type="EMBL" id="JALKCH010000004">
    <property type="protein sequence ID" value="MCK0196791.1"/>
    <property type="molecule type" value="Genomic_DNA"/>
</dbReference>
<feature type="domain" description="Transglycosylase SLT" evidence="3">
    <location>
        <begin position="33"/>
        <end position="334"/>
    </location>
</feature>
<dbReference type="Gene3D" id="1.10.530.10">
    <property type="match status" value="1"/>
</dbReference>
<dbReference type="PANTHER" id="PTHR30163:SF8">
    <property type="entry name" value="LYTIC MUREIN TRANSGLYCOSYLASE"/>
    <property type="match status" value="1"/>
</dbReference>
<dbReference type="InterPro" id="IPR036366">
    <property type="entry name" value="PGBDSf"/>
</dbReference>
<dbReference type="Pfam" id="PF01471">
    <property type="entry name" value="PG_binding_1"/>
    <property type="match status" value="1"/>
</dbReference>
<evidence type="ECO:0000313" key="4">
    <source>
        <dbReference type="EMBL" id="MCK0196791.1"/>
    </source>
</evidence>
<gene>
    <name evidence="4" type="ORF">MWN34_07670</name>
</gene>
<protein>
    <submittedName>
        <fullName evidence="4">Lytic murein transglycosylase</fullName>
    </submittedName>
</protein>
<dbReference type="Pfam" id="PF13406">
    <property type="entry name" value="SLT_2"/>
    <property type="match status" value="1"/>
</dbReference>
<feature type="chain" id="PRO_5047214323" evidence="1">
    <location>
        <begin position="30"/>
        <end position="412"/>
    </location>
</feature>
<dbReference type="NCBIfam" id="TIGR02283">
    <property type="entry name" value="MltB_2"/>
    <property type="match status" value="1"/>
</dbReference>
<dbReference type="SUPFAM" id="SSF47090">
    <property type="entry name" value="PGBD-like"/>
    <property type="match status" value="1"/>
</dbReference>
<dbReference type="SUPFAM" id="SSF53955">
    <property type="entry name" value="Lysozyme-like"/>
    <property type="match status" value="1"/>
</dbReference>
<dbReference type="InterPro" id="IPR011970">
    <property type="entry name" value="MltB_2"/>
</dbReference>
<keyword evidence="5" id="KW-1185">Reference proteome</keyword>
<organism evidence="4 5">
    <name type="scientific">Ancylobacter crimeensis</name>
    <dbReference type="NCBI Taxonomy" id="2579147"/>
    <lineage>
        <taxon>Bacteria</taxon>
        <taxon>Pseudomonadati</taxon>
        <taxon>Pseudomonadota</taxon>
        <taxon>Alphaproteobacteria</taxon>
        <taxon>Hyphomicrobiales</taxon>
        <taxon>Xanthobacteraceae</taxon>
        <taxon>Ancylobacter</taxon>
    </lineage>
</organism>
<dbReference type="InterPro" id="IPR036365">
    <property type="entry name" value="PGBD-like_sf"/>
</dbReference>
<dbReference type="InterPro" id="IPR002477">
    <property type="entry name" value="Peptidoglycan-bd-like"/>
</dbReference>
<evidence type="ECO:0000256" key="1">
    <source>
        <dbReference type="SAM" id="SignalP"/>
    </source>
</evidence>
<dbReference type="InterPro" id="IPR023346">
    <property type="entry name" value="Lysozyme-like_dom_sf"/>
</dbReference>
<name>A0ABT0DA08_9HYPH</name>
<proteinExistence type="predicted"/>
<keyword evidence="1" id="KW-0732">Signal</keyword>
<dbReference type="InterPro" id="IPR043426">
    <property type="entry name" value="MltB-like"/>
</dbReference>
<dbReference type="PANTHER" id="PTHR30163">
    <property type="entry name" value="MEMBRANE-BOUND LYTIC MUREIN TRANSGLYCOSYLASE B"/>
    <property type="match status" value="1"/>
</dbReference>
<reference evidence="4 5" key="1">
    <citation type="submission" date="2022-04" db="EMBL/GenBank/DDBJ databases">
        <authorList>
            <person name="Grouzdev D.S."/>
            <person name="Pantiukh K.S."/>
            <person name="Krutkina M.S."/>
        </authorList>
    </citation>
    <scope>NUCLEOTIDE SEQUENCE [LARGE SCALE GENOMIC DNA]</scope>
    <source>
        <strain evidence="4 5">6x-1</strain>
    </source>
</reference>
<feature type="signal peptide" evidence="1">
    <location>
        <begin position="1"/>
        <end position="29"/>
    </location>
</feature>
<dbReference type="Gene3D" id="1.10.101.10">
    <property type="entry name" value="PGBD-like superfamily/PGBD"/>
    <property type="match status" value="1"/>
</dbReference>
<dbReference type="Gene3D" id="1.10.8.350">
    <property type="entry name" value="Bacterial muramidase"/>
    <property type="match status" value="1"/>
</dbReference>
<evidence type="ECO:0000313" key="5">
    <source>
        <dbReference type="Proteomes" id="UP001203284"/>
    </source>
</evidence>
<sequence>MRMLHRRNRFALPALSVLALLFGSVVARADAGFDRFIAAQWPAAQAMGISRATFDRETAKLEPDYTLPDLAIPGQPQKPDRQAEFVQTPADYVSDAGIAKLAKQGRALRAQYAGPLAAIEKRFGVPGPVLLAIWARETAYGAAKLNYDALTVVATQAYVGRRKEKFAEEFLAALKILDEGHVTRAQMKSSWAGALGLTQFMPTDYLRYGVDLDGDGTANIWTSVPEALAATASLLASKDWQAGKRWAYEVRVPAGFDCTQAEPAVTLPIGDWLKRGVAVADGRKVPPSALRDEASIIMPAGPFGPAFLTPKNYFVLKSYNFADLYVLYVGHLADRIEDDRPFAQGWKDITLVKTADLAFMQQVLTKKGFYDEKVDGKAGMKTRAALGAYQKANGLKLDCWPDADVLRHMKGG</sequence>
<feature type="domain" description="Peptidoglycan binding-like" evidence="2">
    <location>
        <begin position="356"/>
        <end position="409"/>
    </location>
</feature>